<evidence type="ECO:0000256" key="2">
    <source>
        <dbReference type="SAM" id="Phobius"/>
    </source>
</evidence>
<comment type="caution">
    <text evidence="4">The sequence shown here is derived from an EMBL/GenBank/DDBJ whole genome shotgun (WGS) entry which is preliminary data.</text>
</comment>
<accession>A0ABN8REL5</accession>
<feature type="domain" description="C-type lectin" evidence="3">
    <location>
        <begin position="141"/>
        <end position="265"/>
    </location>
</feature>
<keyword evidence="5" id="KW-1185">Reference proteome</keyword>
<keyword evidence="2" id="KW-1133">Transmembrane helix</keyword>
<dbReference type="Pfam" id="PF00059">
    <property type="entry name" value="Lectin_C"/>
    <property type="match status" value="1"/>
</dbReference>
<dbReference type="PROSITE" id="PS50041">
    <property type="entry name" value="C_TYPE_LECTIN_2"/>
    <property type="match status" value="1"/>
</dbReference>
<dbReference type="Proteomes" id="UP001159427">
    <property type="component" value="Unassembled WGS sequence"/>
</dbReference>
<name>A0ABN8REL5_9CNID</name>
<sequence length="383" mass="43627">MERVKTKIRSSSVSNDEGADPTQILPLKRDPFLNSPEKLTTRIDELRVLLASNDTHVLSINETKLIKNASDDEVHIPGYDIIRRDRIVKGGGGLDNSFFSVFLGLVAYIMTQIGFFLLLLLAITMSQAGRHLTCPQDWKEFENSCYKVMDSFGYSREFSWSRALSVCYRFGGDLVSLANKKEMDFVYSLSPKITEKSPAWIGLVYQFQKNEYLWSNGESFNGSFSVNSLEYYMNSTVRQDKCGEIFRNDLNLTKCCKKNKYFICERAKGPLACSTDWYLSGSSCYKENKKNQNTWVGAQEACSDFGGGLVKIDNYDQRRFLIRFLEASGVKKEEINYVWVDNTGNSSKCRRMKTHTGTIEEPDNCDGLYMHYVCERPAASTIS</sequence>
<dbReference type="InterPro" id="IPR016186">
    <property type="entry name" value="C-type_lectin-like/link_sf"/>
</dbReference>
<keyword evidence="2" id="KW-0812">Transmembrane</keyword>
<gene>
    <name evidence="4" type="ORF">PEVE_00010747</name>
</gene>
<dbReference type="SUPFAM" id="SSF56436">
    <property type="entry name" value="C-type lectin-like"/>
    <property type="match status" value="2"/>
</dbReference>
<dbReference type="InterPro" id="IPR001304">
    <property type="entry name" value="C-type_lectin-like"/>
</dbReference>
<dbReference type="EMBL" id="CALNXI010001769">
    <property type="protein sequence ID" value="CAH3176673.1"/>
    <property type="molecule type" value="Genomic_DNA"/>
</dbReference>
<organism evidence="4 5">
    <name type="scientific">Porites evermanni</name>
    <dbReference type="NCBI Taxonomy" id="104178"/>
    <lineage>
        <taxon>Eukaryota</taxon>
        <taxon>Metazoa</taxon>
        <taxon>Cnidaria</taxon>
        <taxon>Anthozoa</taxon>
        <taxon>Hexacorallia</taxon>
        <taxon>Scleractinia</taxon>
        <taxon>Fungiina</taxon>
        <taxon>Poritidae</taxon>
        <taxon>Porites</taxon>
    </lineage>
</organism>
<dbReference type="InterPro" id="IPR050111">
    <property type="entry name" value="C-type_lectin/snaclec_domain"/>
</dbReference>
<evidence type="ECO:0000313" key="5">
    <source>
        <dbReference type="Proteomes" id="UP001159427"/>
    </source>
</evidence>
<dbReference type="PANTHER" id="PTHR22803">
    <property type="entry name" value="MANNOSE, PHOSPHOLIPASE, LECTIN RECEPTOR RELATED"/>
    <property type="match status" value="1"/>
</dbReference>
<keyword evidence="2" id="KW-0472">Membrane</keyword>
<evidence type="ECO:0000256" key="1">
    <source>
        <dbReference type="SAM" id="MobiDB-lite"/>
    </source>
</evidence>
<feature type="non-terminal residue" evidence="4">
    <location>
        <position position="383"/>
    </location>
</feature>
<reference evidence="4 5" key="1">
    <citation type="submission" date="2022-05" db="EMBL/GenBank/DDBJ databases">
        <authorList>
            <consortium name="Genoscope - CEA"/>
            <person name="William W."/>
        </authorList>
    </citation>
    <scope>NUCLEOTIDE SEQUENCE [LARGE SCALE GENOMIC DNA]</scope>
</reference>
<dbReference type="InterPro" id="IPR016187">
    <property type="entry name" value="CTDL_fold"/>
</dbReference>
<dbReference type="SMART" id="SM00034">
    <property type="entry name" value="CLECT"/>
    <property type="match status" value="2"/>
</dbReference>
<protein>
    <recommendedName>
        <fullName evidence="3">C-type lectin domain-containing protein</fullName>
    </recommendedName>
</protein>
<evidence type="ECO:0000259" key="3">
    <source>
        <dbReference type="PROSITE" id="PS50041"/>
    </source>
</evidence>
<proteinExistence type="predicted"/>
<feature type="region of interest" description="Disordered" evidence="1">
    <location>
        <begin position="1"/>
        <end position="29"/>
    </location>
</feature>
<feature type="transmembrane region" description="Helical" evidence="2">
    <location>
        <begin position="98"/>
        <end position="123"/>
    </location>
</feature>
<evidence type="ECO:0000313" key="4">
    <source>
        <dbReference type="EMBL" id="CAH3176673.1"/>
    </source>
</evidence>
<dbReference type="CDD" id="cd00037">
    <property type="entry name" value="CLECT"/>
    <property type="match status" value="1"/>
</dbReference>
<dbReference type="Gene3D" id="3.10.100.10">
    <property type="entry name" value="Mannose-Binding Protein A, subunit A"/>
    <property type="match status" value="2"/>
</dbReference>